<name>A0A143PWE1_LUTPR</name>
<organism evidence="1 2">
    <name type="scientific">Luteitalea pratensis</name>
    <dbReference type="NCBI Taxonomy" id="1855912"/>
    <lineage>
        <taxon>Bacteria</taxon>
        <taxon>Pseudomonadati</taxon>
        <taxon>Acidobacteriota</taxon>
        <taxon>Vicinamibacteria</taxon>
        <taxon>Vicinamibacterales</taxon>
        <taxon>Vicinamibacteraceae</taxon>
        <taxon>Luteitalea</taxon>
    </lineage>
</organism>
<keyword evidence="2" id="KW-1185">Reference proteome</keyword>
<dbReference type="Gene3D" id="2.115.10.20">
    <property type="entry name" value="Glycosyl hydrolase domain, family 43"/>
    <property type="match status" value="1"/>
</dbReference>
<sequence length="213" mass="22607">MWFVGGVGTFMTRGSTLENQVPWPLKNGKAVPLIGPSGSGFDANYAGVGSVVAAANGRDLLMFYHSEIQPCGYFLPFIAGIGLARSTDGGLTWQKRGQVLSGSEPKPTHCNFDASGVGNPTVFKSRDGRWLYMLFGEWRRSLPESGPDSVFLARAPIESDGEPGSWQKYAYGGFAEAGLGGSPTPIVGPPDQMGETVYAGLPSISWNVHASDT</sequence>
<evidence type="ECO:0008006" key="3">
    <source>
        <dbReference type="Google" id="ProtNLM"/>
    </source>
</evidence>
<evidence type="ECO:0000313" key="2">
    <source>
        <dbReference type="Proteomes" id="UP000076079"/>
    </source>
</evidence>
<dbReference type="InterPro" id="IPR023296">
    <property type="entry name" value="Glyco_hydro_beta-prop_sf"/>
</dbReference>
<dbReference type="Proteomes" id="UP000076079">
    <property type="component" value="Chromosome"/>
</dbReference>
<dbReference type="OrthoDB" id="1090005at2"/>
<reference evidence="1 2" key="1">
    <citation type="journal article" date="2016" name="Genome Announc.">
        <title>First Complete Genome Sequence of a Subdivision 6 Acidobacterium Strain.</title>
        <authorList>
            <person name="Huang S."/>
            <person name="Vieira S."/>
            <person name="Bunk B."/>
            <person name="Riedel T."/>
            <person name="Sproer C."/>
            <person name="Overmann J."/>
        </authorList>
    </citation>
    <scope>NUCLEOTIDE SEQUENCE [LARGE SCALE GENOMIC DNA]</scope>
    <source>
        <strain evidence="2">DSM 100886 HEG_-6_39</strain>
    </source>
</reference>
<dbReference type="PANTHER" id="PTHR35279">
    <property type="match status" value="1"/>
</dbReference>
<dbReference type="KEGG" id="abac:LuPra_05391"/>
<gene>
    <name evidence="1" type="ORF">LuPra_05391</name>
</gene>
<dbReference type="STRING" id="1855912.LuPra_05391"/>
<protein>
    <recommendedName>
        <fullName evidence="3">Beta-xylosidase</fullName>
    </recommendedName>
</protein>
<reference evidence="2" key="2">
    <citation type="submission" date="2016-04" db="EMBL/GenBank/DDBJ databases">
        <title>First Complete Genome Sequence of a Subdivision 6 Acidobacterium.</title>
        <authorList>
            <person name="Huang S."/>
            <person name="Vieira S."/>
            <person name="Bunk B."/>
            <person name="Riedel T."/>
            <person name="Sproeer C."/>
            <person name="Overmann J."/>
        </authorList>
    </citation>
    <scope>NUCLEOTIDE SEQUENCE [LARGE SCALE GENOMIC DNA]</scope>
    <source>
        <strain evidence="2">DSM 100886 HEG_-6_39</strain>
    </source>
</reference>
<accession>A0A143PWE1</accession>
<evidence type="ECO:0000313" key="1">
    <source>
        <dbReference type="EMBL" id="AMY12119.1"/>
    </source>
</evidence>
<dbReference type="AlphaFoldDB" id="A0A143PWE1"/>
<dbReference type="EMBL" id="CP015136">
    <property type="protein sequence ID" value="AMY12119.1"/>
    <property type="molecule type" value="Genomic_DNA"/>
</dbReference>
<dbReference type="PANTHER" id="PTHR35279:SF1">
    <property type="entry name" value="ARABINANASE_LEVANSUCRASE_INVERTASE"/>
    <property type="match status" value="1"/>
</dbReference>
<proteinExistence type="predicted"/>
<dbReference type="SUPFAM" id="SSF75005">
    <property type="entry name" value="Arabinanase/levansucrase/invertase"/>
    <property type="match status" value="1"/>
</dbReference>